<organism evidence="1 2">
    <name type="scientific">Sorangium cellulosum</name>
    <name type="common">Polyangium cellulosum</name>
    <dbReference type="NCBI Taxonomy" id="56"/>
    <lineage>
        <taxon>Bacteria</taxon>
        <taxon>Pseudomonadati</taxon>
        <taxon>Myxococcota</taxon>
        <taxon>Polyangia</taxon>
        <taxon>Polyangiales</taxon>
        <taxon>Polyangiaceae</taxon>
        <taxon>Sorangium</taxon>
    </lineage>
</organism>
<dbReference type="InterPro" id="IPR038223">
    <property type="entry name" value="DMP12_sf"/>
</dbReference>
<dbReference type="EMBL" id="CP012670">
    <property type="protein sequence ID" value="AUX25657.1"/>
    <property type="molecule type" value="Genomic_DNA"/>
</dbReference>
<accession>A0A4P2Q7Z2</accession>
<dbReference type="OrthoDB" id="671624at2"/>
<evidence type="ECO:0000313" key="1">
    <source>
        <dbReference type="EMBL" id="AUX25657.1"/>
    </source>
</evidence>
<name>A0A4P2Q7Z2_SORCE</name>
<sequence>MIVVPKNKGAQGALDTDSAESSDLLEYSLSDTEFDVLREQGLLDAINDSGQCNVDDYEDDAIVRRQLLENVVDRLQEFDGVVAQEATGLLRVLRFLFIEAIERDTGIFFYF</sequence>
<dbReference type="RefSeq" id="WP_129352715.1">
    <property type="nucleotide sequence ID" value="NZ_CP012670.1"/>
</dbReference>
<dbReference type="AlphaFoldDB" id="A0A4P2Q7Z2"/>
<evidence type="ECO:0000313" key="2">
    <source>
        <dbReference type="Proteomes" id="UP000295781"/>
    </source>
</evidence>
<reference evidence="1 2" key="1">
    <citation type="submission" date="2015-09" db="EMBL/GenBank/DDBJ databases">
        <title>Sorangium comparison.</title>
        <authorList>
            <person name="Zaburannyi N."/>
            <person name="Bunk B."/>
            <person name="Overmann J."/>
            <person name="Mueller R."/>
        </authorList>
    </citation>
    <scope>NUCLEOTIDE SEQUENCE [LARGE SCALE GENOMIC DNA]</scope>
    <source>
        <strain evidence="1 2">So ceGT47</strain>
    </source>
</reference>
<gene>
    <name evidence="1" type="ORF">SOCEGT47_062060</name>
</gene>
<protein>
    <submittedName>
        <fullName evidence="1">Uncharacterized protein</fullName>
    </submittedName>
</protein>
<dbReference type="Gene3D" id="3.40.1760.20">
    <property type="match status" value="1"/>
</dbReference>
<dbReference type="Proteomes" id="UP000295781">
    <property type="component" value="Chromosome"/>
</dbReference>
<proteinExistence type="predicted"/>